<evidence type="ECO:0000259" key="5">
    <source>
        <dbReference type="PROSITE" id="PS51063"/>
    </source>
</evidence>
<dbReference type="SUPFAM" id="SSF51206">
    <property type="entry name" value="cAMP-binding domain-like"/>
    <property type="match status" value="1"/>
</dbReference>
<dbReference type="InterPro" id="IPR000595">
    <property type="entry name" value="cNMP-bd_dom"/>
</dbReference>
<feature type="domain" description="HTH crp-type" evidence="5">
    <location>
        <begin position="159"/>
        <end position="229"/>
    </location>
</feature>
<dbReference type="EMBL" id="WPOC01000017">
    <property type="protein sequence ID" value="MVN15743.1"/>
    <property type="molecule type" value="Genomic_DNA"/>
</dbReference>
<evidence type="ECO:0000313" key="6">
    <source>
        <dbReference type="EMBL" id="MVN15743.1"/>
    </source>
</evidence>
<accession>A0A6N8ILM7</accession>
<dbReference type="InterPro" id="IPR014710">
    <property type="entry name" value="RmlC-like_jellyroll"/>
</dbReference>
<dbReference type="SUPFAM" id="SSF46785">
    <property type="entry name" value="Winged helix' DNA-binding domain"/>
    <property type="match status" value="1"/>
</dbReference>
<feature type="domain" description="Cyclic nucleotide-binding" evidence="4">
    <location>
        <begin position="18"/>
        <end position="123"/>
    </location>
</feature>
<evidence type="ECO:0000256" key="2">
    <source>
        <dbReference type="ARBA" id="ARBA00023125"/>
    </source>
</evidence>
<dbReference type="GO" id="GO:0003677">
    <property type="term" value="F:DNA binding"/>
    <property type="evidence" value="ECO:0007669"/>
    <property type="project" value="UniProtKB-KW"/>
</dbReference>
<name>A0A6N8ILM7_9ACTN</name>
<dbReference type="AlphaFoldDB" id="A0A6N8ILM7"/>
<keyword evidence="1" id="KW-0805">Transcription regulation</keyword>
<organism evidence="6 7">
    <name type="scientific">Gordonibacter urolithinfaciens</name>
    <dbReference type="NCBI Taxonomy" id="1335613"/>
    <lineage>
        <taxon>Bacteria</taxon>
        <taxon>Bacillati</taxon>
        <taxon>Actinomycetota</taxon>
        <taxon>Coriobacteriia</taxon>
        <taxon>Eggerthellales</taxon>
        <taxon>Eggerthellaceae</taxon>
        <taxon>Gordonibacter</taxon>
    </lineage>
</organism>
<gene>
    <name evidence="6" type="ORF">GO738_10370</name>
</gene>
<evidence type="ECO:0000256" key="3">
    <source>
        <dbReference type="ARBA" id="ARBA00023163"/>
    </source>
</evidence>
<dbReference type="CDD" id="cd00038">
    <property type="entry name" value="CAP_ED"/>
    <property type="match status" value="1"/>
</dbReference>
<dbReference type="RefSeq" id="WP_087191794.1">
    <property type="nucleotide sequence ID" value="NZ_DBEZYS010000268.1"/>
</dbReference>
<evidence type="ECO:0000313" key="7">
    <source>
        <dbReference type="Proteomes" id="UP000468327"/>
    </source>
</evidence>
<dbReference type="GO" id="GO:0006355">
    <property type="term" value="P:regulation of DNA-templated transcription"/>
    <property type="evidence" value="ECO:0007669"/>
    <property type="project" value="InterPro"/>
</dbReference>
<comment type="caution">
    <text evidence="6">The sequence shown here is derived from an EMBL/GenBank/DDBJ whole genome shotgun (WGS) entry which is preliminary data.</text>
</comment>
<dbReference type="Pfam" id="PF13545">
    <property type="entry name" value="HTH_Crp_2"/>
    <property type="match status" value="1"/>
</dbReference>
<sequence>MDDKAFKVPEPLISRSPLFRGIESHEVQDMLTCLDARQRYVPKGDALLRVGDVTTCMGLVLEGAVRLEKEDYWGNRTILASFGPGQSFAEVYACEPGLPLDLNVVAAEDALVLLMDVRRVTSLCPASCAFHAHLVRNLLGIVARRAHALTRKIEHTSQRTTRAKLLSYLSDQARAAGTSRFTVPFDRQELADYLSVDRSAMCAELSRMRKEGIIDYRKNVFELGEGSAL</sequence>
<dbReference type="PROSITE" id="PS50042">
    <property type="entry name" value="CNMP_BINDING_3"/>
    <property type="match status" value="1"/>
</dbReference>
<proteinExistence type="predicted"/>
<keyword evidence="3" id="KW-0804">Transcription</keyword>
<dbReference type="Gene3D" id="2.60.120.10">
    <property type="entry name" value="Jelly Rolls"/>
    <property type="match status" value="1"/>
</dbReference>
<dbReference type="Proteomes" id="UP000468327">
    <property type="component" value="Unassembled WGS sequence"/>
</dbReference>
<protein>
    <submittedName>
        <fullName evidence="6">Cyclic nucleotide-binding domain-containing protein</fullName>
    </submittedName>
</protein>
<evidence type="ECO:0000256" key="1">
    <source>
        <dbReference type="ARBA" id="ARBA00023015"/>
    </source>
</evidence>
<evidence type="ECO:0000259" key="4">
    <source>
        <dbReference type="PROSITE" id="PS50042"/>
    </source>
</evidence>
<keyword evidence="7" id="KW-1185">Reference proteome</keyword>
<dbReference type="InterPro" id="IPR012318">
    <property type="entry name" value="HTH_CRP"/>
</dbReference>
<dbReference type="InterPro" id="IPR018490">
    <property type="entry name" value="cNMP-bd_dom_sf"/>
</dbReference>
<dbReference type="InterPro" id="IPR036390">
    <property type="entry name" value="WH_DNA-bd_sf"/>
</dbReference>
<reference evidence="6 7" key="1">
    <citation type="submission" date="2019-11" db="EMBL/GenBank/DDBJ databases">
        <title>Whole genome shotgun sequencing (WGS) data from Adlercreutzia equolifaciens ResAG-91, Eggerthella lenta MRI-F36, MRI-F37, MRI-F40, ResAG-49, ResAG-88, ResAG-121, ResAG-145, and Gordonibacter sp. ResAG-5, ResAG-26, ResAG-43, ResAG-50, ResAG-59.</title>
        <authorList>
            <person name="Stoll D.A."/>
            <person name="Danylec N."/>
            <person name="Franz C.M.A.P."/>
            <person name="Huch M."/>
        </authorList>
    </citation>
    <scope>NUCLEOTIDE SEQUENCE [LARGE SCALE GENOMIC DNA]</scope>
    <source>
        <strain evidence="6 7">ResAG-59</strain>
    </source>
</reference>
<keyword evidence="2" id="KW-0238">DNA-binding</keyword>
<dbReference type="Pfam" id="PF00027">
    <property type="entry name" value="cNMP_binding"/>
    <property type="match status" value="1"/>
</dbReference>
<dbReference type="PROSITE" id="PS51063">
    <property type="entry name" value="HTH_CRP_2"/>
    <property type="match status" value="1"/>
</dbReference>